<dbReference type="Pfam" id="PF00106">
    <property type="entry name" value="adh_short"/>
    <property type="match status" value="1"/>
</dbReference>
<dbReference type="GO" id="GO:0016491">
    <property type="term" value="F:oxidoreductase activity"/>
    <property type="evidence" value="ECO:0007669"/>
    <property type="project" value="UniProtKB-KW"/>
</dbReference>
<reference evidence="4" key="1">
    <citation type="journal article" date="2021" name="Nat. Commun.">
        <title>Genetic determinants of endophytism in the Arabidopsis root mycobiome.</title>
        <authorList>
            <person name="Mesny F."/>
            <person name="Miyauchi S."/>
            <person name="Thiergart T."/>
            <person name="Pickel B."/>
            <person name="Atanasova L."/>
            <person name="Karlsson M."/>
            <person name="Huettel B."/>
            <person name="Barry K.W."/>
            <person name="Haridas S."/>
            <person name="Chen C."/>
            <person name="Bauer D."/>
            <person name="Andreopoulos W."/>
            <person name="Pangilinan J."/>
            <person name="LaButti K."/>
            <person name="Riley R."/>
            <person name="Lipzen A."/>
            <person name="Clum A."/>
            <person name="Drula E."/>
            <person name="Henrissat B."/>
            <person name="Kohler A."/>
            <person name="Grigoriev I.V."/>
            <person name="Martin F.M."/>
            <person name="Hacquard S."/>
        </authorList>
    </citation>
    <scope>NUCLEOTIDE SEQUENCE</scope>
    <source>
        <strain evidence="4">MPI-SDFR-AT-0073</strain>
    </source>
</reference>
<dbReference type="InterPro" id="IPR002347">
    <property type="entry name" value="SDR_fam"/>
</dbReference>
<keyword evidence="3" id="KW-0732">Signal</keyword>
<keyword evidence="2" id="KW-0560">Oxidoreductase</keyword>
<dbReference type="PANTHER" id="PTHR43669">
    <property type="entry name" value="5-KETO-D-GLUCONATE 5-REDUCTASE"/>
    <property type="match status" value="1"/>
</dbReference>
<proteinExistence type="inferred from homology"/>
<dbReference type="GeneID" id="70128984"/>
<evidence type="ECO:0000256" key="1">
    <source>
        <dbReference type="ARBA" id="ARBA00006484"/>
    </source>
</evidence>
<protein>
    <submittedName>
        <fullName evidence="4">Uncharacterized protein</fullName>
    </submittedName>
</protein>
<dbReference type="CDD" id="cd05233">
    <property type="entry name" value="SDR_c"/>
    <property type="match status" value="1"/>
</dbReference>
<comment type="caution">
    <text evidence="4">The sequence shown here is derived from an EMBL/GenBank/DDBJ whole genome shotgun (WGS) entry which is preliminary data.</text>
</comment>
<dbReference type="RefSeq" id="XP_045958974.1">
    <property type="nucleotide sequence ID" value="XM_046100092.1"/>
</dbReference>
<dbReference type="PANTHER" id="PTHR43669:SF4">
    <property type="entry name" value="SHORT-CHAIN DEHYDROGENASE"/>
    <property type="match status" value="1"/>
</dbReference>
<evidence type="ECO:0000313" key="5">
    <source>
        <dbReference type="Proteomes" id="UP000758603"/>
    </source>
</evidence>
<feature type="signal peptide" evidence="3">
    <location>
        <begin position="1"/>
        <end position="19"/>
    </location>
</feature>
<sequence>MTSSPILLILGAGSGVGTAVTERFAKLGYKIALVSRRNSSPPSVTSEGYLSIRADLADVDAYKSIYDSIRETFGGVPNVIVFNAYGLTAPSEEGNIFTVPLESFRHDLELAVIGPYVAAREAYRLWTEDNDETKRTFIYTGNIQAKKLLPMPVITSMGVTKRASYYWLGVADKLYREKGFRFFFTDQRSSQGGPNNVAGPEEHAEMYERIVKSPDEYPFYATFVDGKGLVQFEDSEE</sequence>
<feature type="chain" id="PRO_5040443317" evidence="3">
    <location>
        <begin position="20"/>
        <end position="237"/>
    </location>
</feature>
<keyword evidence="5" id="KW-1185">Reference proteome</keyword>
<dbReference type="InterPro" id="IPR036291">
    <property type="entry name" value="NAD(P)-bd_dom_sf"/>
</dbReference>
<evidence type="ECO:0000256" key="2">
    <source>
        <dbReference type="ARBA" id="ARBA00023002"/>
    </source>
</evidence>
<dbReference type="Proteomes" id="UP000758603">
    <property type="component" value="Unassembled WGS sequence"/>
</dbReference>
<evidence type="ECO:0000313" key="4">
    <source>
        <dbReference type="EMBL" id="KAH6654704.1"/>
    </source>
</evidence>
<dbReference type="Gene3D" id="3.40.50.720">
    <property type="entry name" value="NAD(P)-binding Rossmann-like Domain"/>
    <property type="match status" value="1"/>
</dbReference>
<accession>A0A9P8UM48</accession>
<comment type="similarity">
    <text evidence="1">Belongs to the short-chain dehydrogenases/reductases (SDR) family.</text>
</comment>
<organism evidence="4 5">
    <name type="scientific">Truncatella angustata</name>
    <dbReference type="NCBI Taxonomy" id="152316"/>
    <lineage>
        <taxon>Eukaryota</taxon>
        <taxon>Fungi</taxon>
        <taxon>Dikarya</taxon>
        <taxon>Ascomycota</taxon>
        <taxon>Pezizomycotina</taxon>
        <taxon>Sordariomycetes</taxon>
        <taxon>Xylariomycetidae</taxon>
        <taxon>Amphisphaeriales</taxon>
        <taxon>Sporocadaceae</taxon>
        <taxon>Truncatella</taxon>
    </lineage>
</organism>
<dbReference type="AlphaFoldDB" id="A0A9P8UM48"/>
<dbReference type="SUPFAM" id="SSF51735">
    <property type="entry name" value="NAD(P)-binding Rossmann-fold domains"/>
    <property type="match status" value="1"/>
</dbReference>
<dbReference type="EMBL" id="JAGPXC010000004">
    <property type="protein sequence ID" value="KAH6654704.1"/>
    <property type="molecule type" value="Genomic_DNA"/>
</dbReference>
<name>A0A9P8UM48_9PEZI</name>
<gene>
    <name evidence="4" type="ORF">BKA67DRAFT_536008</name>
</gene>
<dbReference type="OrthoDB" id="5336600at2759"/>
<evidence type="ECO:0000256" key="3">
    <source>
        <dbReference type="SAM" id="SignalP"/>
    </source>
</evidence>